<keyword evidence="1" id="KW-0732">Signal</keyword>
<proteinExistence type="predicted"/>
<evidence type="ECO:0000256" key="1">
    <source>
        <dbReference type="SAM" id="SignalP"/>
    </source>
</evidence>
<feature type="signal peptide" evidence="1">
    <location>
        <begin position="1"/>
        <end position="22"/>
    </location>
</feature>
<organism evidence="2 3">
    <name type="scientific">Fusarium solani</name>
    <name type="common">Filamentous fungus</name>
    <dbReference type="NCBI Taxonomy" id="169388"/>
    <lineage>
        <taxon>Eukaryota</taxon>
        <taxon>Fungi</taxon>
        <taxon>Dikarya</taxon>
        <taxon>Ascomycota</taxon>
        <taxon>Pezizomycotina</taxon>
        <taxon>Sordariomycetes</taxon>
        <taxon>Hypocreomycetidae</taxon>
        <taxon>Hypocreales</taxon>
        <taxon>Nectriaceae</taxon>
        <taxon>Fusarium</taxon>
        <taxon>Fusarium solani species complex</taxon>
    </lineage>
</organism>
<dbReference type="EMBL" id="JAGTJS010000028">
    <property type="protein sequence ID" value="KAH7232604.1"/>
    <property type="molecule type" value="Genomic_DNA"/>
</dbReference>
<feature type="chain" id="PRO_5040214949" evidence="1">
    <location>
        <begin position="23"/>
        <end position="185"/>
    </location>
</feature>
<dbReference type="AlphaFoldDB" id="A0A9P9JXN4"/>
<accession>A0A9P9JXN4</accession>
<dbReference type="OrthoDB" id="5230873at2759"/>
<dbReference type="PROSITE" id="PS51257">
    <property type="entry name" value="PROKAR_LIPOPROTEIN"/>
    <property type="match status" value="1"/>
</dbReference>
<dbReference type="Proteomes" id="UP000736672">
    <property type="component" value="Unassembled WGS sequence"/>
</dbReference>
<sequence>MHPFKFPLPQALILSALGFVSCASLARPQEPFQLYAYGEGIGGLVLFSDGVGIYAGNPGDFDSDQAAPVIFTDNDGTWACSPNRTGLDGASQASWSNLTLAIPDPSSSSHGVELLNGTEDTDGRVTTGFSFYGAVAFVHEAGLFTSLWYGTAHARSGIFSVNWNGTENDDASVLLSIRATPPIEE</sequence>
<name>A0A9P9JXN4_FUSSL</name>
<evidence type="ECO:0000313" key="2">
    <source>
        <dbReference type="EMBL" id="KAH7232604.1"/>
    </source>
</evidence>
<comment type="caution">
    <text evidence="2">The sequence shown here is derived from an EMBL/GenBank/DDBJ whole genome shotgun (WGS) entry which is preliminary data.</text>
</comment>
<reference evidence="2" key="1">
    <citation type="journal article" date="2021" name="Nat. Commun.">
        <title>Genetic determinants of endophytism in the Arabidopsis root mycobiome.</title>
        <authorList>
            <person name="Mesny F."/>
            <person name="Miyauchi S."/>
            <person name="Thiergart T."/>
            <person name="Pickel B."/>
            <person name="Atanasova L."/>
            <person name="Karlsson M."/>
            <person name="Huettel B."/>
            <person name="Barry K.W."/>
            <person name="Haridas S."/>
            <person name="Chen C."/>
            <person name="Bauer D."/>
            <person name="Andreopoulos W."/>
            <person name="Pangilinan J."/>
            <person name="LaButti K."/>
            <person name="Riley R."/>
            <person name="Lipzen A."/>
            <person name="Clum A."/>
            <person name="Drula E."/>
            <person name="Henrissat B."/>
            <person name="Kohler A."/>
            <person name="Grigoriev I.V."/>
            <person name="Martin F.M."/>
            <person name="Hacquard S."/>
        </authorList>
    </citation>
    <scope>NUCLEOTIDE SEQUENCE</scope>
    <source>
        <strain evidence="2">FSSC 5 MPI-SDFR-AT-0091</strain>
    </source>
</reference>
<gene>
    <name evidence="2" type="ORF">B0J15DRAFT_517510</name>
</gene>
<evidence type="ECO:0000313" key="3">
    <source>
        <dbReference type="Proteomes" id="UP000736672"/>
    </source>
</evidence>
<keyword evidence="3" id="KW-1185">Reference proteome</keyword>
<protein>
    <submittedName>
        <fullName evidence="2">Uncharacterized protein</fullName>
    </submittedName>
</protein>